<evidence type="ECO:0000256" key="7">
    <source>
        <dbReference type="ARBA" id="ARBA00022884"/>
    </source>
</evidence>
<dbReference type="AlphaFoldDB" id="A0AAV7EIX1"/>
<evidence type="ECO:0000313" key="14">
    <source>
        <dbReference type="Proteomes" id="UP000825729"/>
    </source>
</evidence>
<feature type="compositionally biased region" description="Basic residues" evidence="11">
    <location>
        <begin position="63"/>
        <end position="80"/>
    </location>
</feature>
<dbReference type="InterPro" id="IPR039047">
    <property type="entry name" value="PHAX"/>
</dbReference>
<reference evidence="13 14" key="1">
    <citation type="submission" date="2021-07" db="EMBL/GenBank/DDBJ databases">
        <title>The Aristolochia fimbriata genome: insights into angiosperm evolution, floral development and chemical biosynthesis.</title>
        <authorList>
            <person name="Jiao Y."/>
        </authorList>
    </citation>
    <scope>NUCLEOTIDE SEQUENCE [LARGE SCALE GENOMIC DNA]</scope>
    <source>
        <strain evidence="13">IBCAS-2021</strain>
        <tissue evidence="13">Leaf</tissue>
    </source>
</reference>
<evidence type="ECO:0000256" key="8">
    <source>
        <dbReference type="ARBA" id="ARBA00022927"/>
    </source>
</evidence>
<dbReference type="Gene3D" id="1.10.10.1440">
    <property type="entry name" value="PHAX RNA-binding domain"/>
    <property type="match status" value="1"/>
</dbReference>
<evidence type="ECO:0000256" key="1">
    <source>
        <dbReference type="ARBA" id="ARBA00004123"/>
    </source>
</evidence>
<proteinExistence type="inferred from homology"/>
<keyword evidence="14" id="KW-1185">Reference proteome</keyword>
<evidence type="ECO:0000256" key="9">
    <source>
        <dbReference type="ARBA" id="ARBA00023242"/>
    </source>
</evidence>
<evidence type="ECO:0000256" key="11">
    <source>
        <dbReference type="SAM" id="MobiDB-lite"/>
    </source>
</evidence>
<keyword evidence="6" id="KW-0963">Cytoplasm</keyword>
<keyword evidence="7" id="KW-0694">RNA-binding</keyword>
<dbReference type="GO" id="GO:0015031">
    <property type="term" value="P:protein transport"/>
    <property type="evidence" value="ECO:0007669"/>
    <property type="project" value="UniProtKB-KW"/>
</dbReference>
<dbReference type="InterPro" id="IPR038092">
    <property type="entry name" value="PHAX_RNA-binding_sf"/>
</dbReference>
<comment type="subcellular location">
    <subcellularLocation>
        <location evidence="2">Cytoplasm</location>
    </subcellularLocation>
    <subcellularLocation>
        <location evidence="1">Nucleus</location>
    </subcellularLocation>
</comment>
<dbReference type="GO" id="GO:0003723">
    <property type="term" value="F:RNA binding"/>
    <property type="evidence" value="ECO:0007669"/>
    <property type="project" value="UniProtKB-KW"/>
</dbReference>
<keyword evidence="9" id="KW-0539">Nucleus</keyword>
<dbReference type="PANTHER" id="PTHR13135">
    <property type="entry name" value="CYTOSOLIC RESINIFERATOXIN BINDING PROTEIN RBP-26"/>
    <property type="match status" value="1"/>
</dbReference>
<accession>A0AAV7EIX1</accession>
<evidence type="ECO:0000256" key="5">
    <source>
        <dbReference type="ARBA" id="ARBA00022448"/>
    </source>
</evidence>
<evidence type="ECO:0000256" key="2">
    <source>
        <dbReference type="ARBA" id="ARBA00004496"/>
    </source>
</evidence>
<dbReference type="Proteomes" id="UP000825729">
    <property type="component" value="Unassembled WGS sequence"/>
</dbReference>
<gene>
    <name evidence="13" type="ORF">H6P81_008514</name>
</gene>
<evidence type="ECO:0000256" key="3">
    <source>
        <dbReference type="ARBA" id="ARBA00006094"/>
    </source>
</evidence>
<evidence type="ECO:0000256" key="10">
    <source>
        <dbReference type="ARBA" id="ARBA00030834"/>
    </source>
</evidence>
<evidence type="ECO:0000313" key="13">
    <source>
        <dbReference type="EMBL" id="KAG9448549.1"/>
    </source>
</evidence>
<comment type="similarity">
    <text evidence="3">Belongs to the PHAX family.</text>
</comment>
<dbReference type="Pfam" id="PF10258">
    <property type="entry name" value="PHAX_RNA-bd"/>
    <property type="match status" value="1"/>
</dbReference>
<keyword evidence="5" id="KW-0813">Transport</keyword>
<feature type="domain" description="Phosphorylated adapter RNA export protein RNA-binding" evidence="12">
    <location>
        <begin position="91"/>
        <end position="171"/>
    </location>
</feature>
<protein>
    <recommendedName>
        <fullName evidence="4">Phosphorylated adapter RNA export protein</fullName>
    </recommendedName>
    <alternativeName>
        <fullName evidence="10">RNA U small nuclear RNA export adapter protein</fullName>
    </alternativeName>
</protein>
<keyword evidence="8" id="KW-0653">Protein transport</keyword>
<organism evidence="13 14">
    <name type="scientific">Aristolochia fimbriata</name>
    <name type="common">White veined hardy Dutchman's pipe vine</name>
    <dbReference type="NCBI Taxonomy" id="158543"/>
    <lineage>
        <taxon>Eukaryota</taxon>
        <taxon>Viridiplantae</taxon>
        <taxon>Streptophyta</taxon>
        <taxon>Embryophyta</taxon>
        <taxon>Tracheophyta</taxon>
        <taxon>Spermatophyta</taxon>
        <taxon>Magnoliopsida</taxon>
        <taxon>Magnoliidae</taxon>
        <taxon>Piperales</taxon>
        <taxon>Aristolochiaceae</taxon>
        <taxon>Aristolochia</taxon>
    </lineage>
</organism>
<comment type="caution">
    <text evidence="13">The sequence shown here is derived from an EMBL/GenBank/DDBJ whole genome shotgun (WGS) entry which is preliminary data.</text>
</comment>
<dbReference type="GO" id="GO:0005737">
    <property type="term" value="C:cytoplasm"/>
    <property type="evidence" value="ECO:0007669"/>
    <property type="project" value="UniProtKB-SubCell"/>
</dbReference>
<dbReference type="InterPro" id="IPR019385">
    <property type="entry name" value="PHAX_RNA-binding_domain"/>
</dbReference>
<evidence type="ECO:0000256" key="6">
    <source>
        <dbReference type="ARBA" id="ARBA00022490"/>
    </source>
</evidence>
<evidence type="ECO:0000256" key="4">
    <source>
        <dbReference type="ARBA" id="ARBA00016856"/>
    </source>
</evidence>
<feature type="region of interest" description="Disordered" evidence="11">
    <location>
        <begin position="34"/>
        <end position="81"/>
    </location>
</feature>
<sequence length="284" mass="32150">MAGSESILPGLLFEEETLDDIDEDVDMLDAEIDEPEPVIPQAESMGSLNEDGITDKQEPRGVKNLKWKEKRKKKKKKKRVSSNTVTDINRFVSDTCRHLKERKSYLIWNAVGCLGISAMRELVKEVDTIQNCGGQLTADGKRSRNGGGILWNILKTREPNTYKEIMKKGREFEKQFRQQYTRGGPKENREHCPVTVVANDKISSVMRKKMQPNLEPGAVSCSLFLVYRKKGDGGSTVLYNGATSVVKEDWRSTFGVCHFIPIKSHVQFPLHSPKEMDRSTLQGF</sequence>
<dbReference type="PANTHER" id="PTHR13135:SF0">
    <property type="entry name" value="PHOSPHORYLATED ADAPTER RNA EXPORT PROTEIN"/>
    <property type="match status" value="1"/>
</dbReference>
<evidence type="ECO:0000259" key="12">
    <source>
        <dbReference type="Pfam" id="PF10258"/>
    </source>
</evidence>
<dbReference type="GO" id="GO:0005634">
    <property type="term" value="C:nucleus"/>
    <property type="evidence" value="ECO:0007669"/>
    <property type="project" value="UniProtKB-SubCell"/>
</dbReference>
<dbReference type="GO" id="GO:0006408">
    <property type="term" value="P:snRNA export from nucleus"/>
    <property type="evidence" value="ECO:0007669"/>
    <property type="project" value="InterPro"/>
</dbReference>
<dbReference type="EMBL" id="JAINDJ010000004">
    <property type="protein sequence ID" value="KAG9448549.1"/>
    <property type="molecule type" value="Genomic_DNA"/>
</dbReference>
<name>A0AAV7EIX1_ARIFI</name>